<dbReference type="PANTHER" id="PTHR22889">
    <property type="entry name" value="WD REPEAT-CONTAINING PROTEIN 89"/>
    <property type="match status" value="1"/>
</dbReference>
<dbReference type="InterPro" id="IPR039328">
    <property type="entry name" value="WDR89"/>
</dbReference>
<dbReference type="AlphaFoldDB" id="A0A0A1TE81"/>
<dbReference type="InterPro" id="IPR015943">
    <property type="entry name" value="WD40/YVTN_repeat-like_dom_sf"/>
</dbReference>
<dbReference type="SUPFAM" id="SSF50978">
    <property type="entry name" value="WD40 repeat-like"/>
    <property type="match status" value="1"/>
</dbReference>
<evidence type="ECO:0000256" key="3">
    <source>
        <dbReference type="PROSITE-ProRule" id="PRU00221"/>
    </source>
</evidence>
<dbReference type="InterPro" id="IPR036322">
    <property type="entry name" value="WD40_repeat_dom_sf"/>
</dbReference>
<dbReference type="Proteomes" id="UP000039046">
    <property type="component" value="Unassembled WGS sequence"/>
</dbReference>
<protein>
    <submittedName>
        <fullName evidence="4">Uncharacterized protein</fullName>
    </submittedName>
</protein>
<evidence type="ECO:0000256" key="2">
    <source>
        <dbReference type="ARBA" id="ARBA00022737"/>
    </source>
</evidence>
<keyword evidence="5" id="KW-1185">Reference proteome</keyword>
<sequence>MYQLGVFDQFQFPSRGSVTYVLDITRTDNGIATISSDQRLSLFDPTRISAGPVASLVTDHGNLALLKILDGGLACTAGENGTVSVWDFRQPSKIGSVTQFRASQAPIMSMACNAGTQTIAVGTELQSHTASIFLWDIRNTPAAKATYKEVHSDDITELSFHATQPALLLSGSTDGLVNVYDTRITDEDEVVVQTFNHNSSVHHAAFLAPSSEILAISHDEKFALYDVGEDRVDGNATQDFGDLRELLGCQYIANITPKMDGAGAIIGSGSTEKQTFELVFLAKGADQMWNFDRDNTVGLPGGHGEEIVRSFCFFDEEQVVVTVGEDGCVKAWK</sequence>
<dbReference type="Gene3D" id="2.130.10.10">
    <property type="entry name" value="YVTN repeat-like/Quinoprotein amine dehydrogenase"/>
    <property type="match status" value="2"/>
</dbReference>
<keyword evidence="1 3" id="KW-0853">WD repeat</keyword>
<reference evidence="4 5" key="1">
    <citation type="journal article" date="2015" name="Genome Announc.">
        <title>Draft Genome Sequence and Gene Annotation of the Entomopathogenic Fungus Verticillium hemipterigenum.</title>
        <authorList>
            <person name="Horn F."/>
            <person name="Habel A."/>
            <person name="Scharf D.H."/>
            <person name="Dworschak J."/>
            <person name="Brakhage A.A."/>
            <person name="Guthke R."/>
            <person name="Hertweck C."/>
            <person name="Linde J."/>
        </authorList>
    </citation>
    <scope>NUCLEOTIDE SEQUENCE [LARGE SCALE GENOMIC DNA]</scope>
</reference>
<dbReference type="PANTHER" id="PTHR22889:SF0">
    <property type="entry name" value="WD REPEAT-CONTAINING PROTEIN 89"/>
    <property type="match status" value="1"/>
</dbReference>
<proteinExistence type="predicted"/>
<dbReference type="PROSITE" id="PS50082">
    <property type="entry name" value="WD_REPEATS_2"/>
    <property type="match status" value="1"/>
</dbReference>
<dbReference type="HOGENOM" id="CLU_037323_3_0_1"/>
<evidence type="ECO:0000256" key="1">
    <source>
        <dbReference type="ARBA" id="ARBA00022574"/>
    </source>
</evidence>
<dbReference type="InterPro" id="IPR001680">
    <property type="entry name" value="WD40_rpt"/>
</dbReference>
<organism evidence="4 5">
    <name type="scientific">[Torrubiella] hemipterigena</name>
    <dbReference type="NCBI Taxonomy" id="1531966"/>
    <lineage>
        <taxon>Eukaryota</taxon>
        <taxon>Fungi</taxon>
        <taxon>Dikarya</taxon>
        <taxon>Ascomycota</taxon>
        <taxon>Pezizomycotina</taxon>
        <taxon>Sordariomycetes</taxon>
        <taxon>Hypocreomycetidae</taxon>
        <taxon>Hypocreales</taxon>
        <taxon>Clavicipitaceae</taxon>
        <taxon>Clavicipitaceae incertae sedis</taxon>
        <taxon>'Torrubiella' clade</taxon>
    </lineage>
</organism>
<evidence type="ECO:0000313" key="5">
    <source>
        <dbReference type="Proteomes" id="UP000039046"/>
    </source>
</evidence>
<name>A0A0A1TE81_9HYPO</name>
<feature type="repeat" description="WD" evidence="3">
    <location>
        <begin position="148"/>
        <end position="183"/>
    </location>
</feature>
<dbReference type="SMART" id="SM00320">
    <property type="entry name" value="WD40"/>
    <property type="match status" value="5"/>
</dbReference>
<dbReference type="Pfam" id="PF00400">
    <property type="entry name" value="WD40"/>
    <property type="match status" value="2"/>
</dbReference>
<accession>A0A0A1TE81</accession>
<gene>
    <name evidence="4" type="ORF">VHEMI03703</name>
</gene>
<dbReference type="OrthoDB" id="25131at2759"/>
<dbReference type="STRING" id="1531966.A0A0A1TE81"/>
<evidence type="ECO:0000313" key="4">
    <source>
        <dbReference type="EMBL" id="CEJ85215.1"/>
    </source>
</evidence>
<keyword evidence="2" id="KW-0677">Repeat</keyword>
<dbReference type="EMBL" id="CDHN01000002">
    <property type="protein sequence ID" value="CEJ85215.1"/>
    <property type="molecule type" value="Genomic_DNA"/>
</dbReference>